<dbReference type="AlphaFoldDB" id="A0A7Y7IHN4"/>
<dbReference type="EMBL" id="JAAMFM010000018">
    <property type="protein sequence ID" value="NVM95659.1"/>
    <property type="molecule type" value="Genomic_DNA"/>
</dbReference>
<sequence length="63" mass="6576">MVHDAVQALGLNGMGMAEQGPRIRREPARFLGLPGVSEVATGSRQDSGEPVDGLVTCGFSRHG</sequence>
<dbReference type="RefSeq" id="WP_176635385.1">
    <property type="nucleotide sequence ID" value="NZ_JAAMFM010000018.1"/>
</dbReference>
<keyword evidence="2" id="KW-1185">Reference proteome</keyword>
<gene>
    <name evidence="1" type="ORF">G6034_12175</name>
</gene>
<evidence type="ECO:0000313" key="2">
    <source>
        <dbReference type="Proteomes" id="UP000543556"/>
    </source>
</evidence>
<comment type="caution">
    <text evidence="1">The sequence shown here is derived from an EMBL/GenBank/DDBJ whole genome shotgun (WGS) entry which is preliminary data.</text>
</comment>
<organism evidence="1 2">
    <name type="scientific">Arthrobacter wenxiniae</name>
    <dbReference type="NCBI Taxonomy" id="2713570"/>
    <lineage>
        <taxon>Bacteria</taxon>
        <taxon>Bacillati</taxon>
        <taxon>Actinomycetota</taxon>
        <taxon>Actinomycetes</taxon>
        <taxon>Micrococcales</taxon>
        <taxon>Micrococcaceae</taxon>
        <taxon>Arthrobacter</taxon>
    </lineage>
</organism>
<dbReference type="Proteomes" id="UP000543556">
    <property type="component" value="Unassembled WGS sequence"/>
</dbReference>
<accession>A0A7Y7IHN4</accession>
<evidence type="ECO:0000313" key="1">
    <source>
        <dbReference type="EMBL" id="NVM95659.1"/>
    </source>
</evidence>
<proteinExistence type="predicted"/>
<reference evidence="1 2" key="1">
    <citation type="submission" date="2020-02" db="EMBL/GenBank/DDBJ databases">
        <title>Genome sequence of strain AETb3-4.</title>
        <authorList>
            <person name="Gao J."/>
            <person name="Zhang X."/>
        </authorList>
    </citation>
    <scope>NUCLEOTIDE SEQUENCE [LARGE SCALE GENOMIC DNA]</scope>
    <source>
        <strain evidence="1 2">AETb3-4</strain>
    </source>
</reference>
<protein>
    <submittedName>
        <fullName evidence="1">Uncharacterized protein</fullName>
    </submittedName>
</protein>
<name>A0A7Y7IHN4_9MICC</name>